<comment type="similarity">
    <text evidence="1">Belongs to the bacterial ring-hydroxylating dioxygenase alpha subunit family.</text>
</comment>
<dbReference type="Gene3D" id="3.90.380.10">
    <property type="entry name" value="Naphthalene 1,2-dioxygenase Alpha Subunit, Chain A, domain 1"/>
    <property type="match status" value="1"/>
</dbReference>
<dbReference type="GO" id="GO:0051537">
    <property type="term" value="F:2 iron, 2 sulfur cluster binding"/>
    <property type="evidence" value="ECO:0007669"/>
    <property type="project" value="UniProtKB-KW"/>
</dbReference>
<evidence type="ECO:0000259" key="7">
    <source>
        <dbReference type="PROSITE" id="PS51296"/>
    </source>
</evidence>
<proteinExistence type="inferred from homology"/>
<dbReference type="InterPro" id="IPR015879">
    <property type="entry name" value="Ring_hydroxy_dOase_asu_C_dom"/>
</dbReference>
<evidence type="ECO:0000256" key="2">
    <source>
        <dbReference type="ARBA" id="ARBA00022714"/>
    </source>
</evidence>
<dbReference type="SUPFAM" id="SSF55961">
    <property type="entry name" value="Bet v1-like"/>
    <property type="match status" value="1"/>
</dbReference>
<dbReference type="RefSeq" id="WP_116518397.1">
    <property type="nucleotide sequence ID" value="NZ_JACCEX010000002.1"/>
</dbReference>
<feature type="domain" description="Rieske" evidence="7">
    <location>
        <begin position="42"/>
        <end position="122"/>
    </location>
</feature>
<keyword evidence="2" id="KW-0001">2Fe-2S</keyword>
<comment type="caution">
    <text evidence="8">The sequence shown here is derived from an EMBL/GenBank/DDBJ whole genome shotgun (WGS) entry which is preliminary data.</text>
</comment>
<reference evidence="8 9" key="1">
    <citation type="submission" date="2018-04" db="EMBL/GenBank/DDBJ databases">
        <title>Genomic Encyclopedia of Type Strains, Phase IV (KMG-IV): sequencing the most valuable type-strain genomes for metagenomic binning, comparative biology and taxonomic classification.</title>
        <authorList>
            <person name="Goeker M."/>
        </authorList>
    </citation>
    <scope>NUCLEOTIDE SEQUENCE [LARGE SCALE GENOMIC DNA]</scope>
    <source>
        <strain evidence="8 9">DSM 10065</strain>
    </source>
</reference>
<dbReference type="Pfam" id="PF00355">
    <property type="entry name" value="Rieske"/>
    <property type="match status" value="1"/>
</dbReference>
<dbReference type="InterPro" id="IPR017941">
    <property type="entry name" value="Rieske_2Fe-2S"/>
</dbReference>
<protein>
    <submittedName>
        <fullName evidence="8">Phenylpropionate dioxygenase-like ring-hydroxylating dioxygenase large terminal subunit</fullName>
    </submittedName>
</protein>
<keyword evidence="6" id="KW-0411">Iron-sulfur</keyword>
<dbReference type="AlphaFoldDB" id="A0A2U1CNE6"/>
<dbReference type="InterPro" id="IPR036922">
    <property type="entry name" value="Rieske_2Fe-2S_sf"/>
</dbReference>
<keyword evidence="3" id="KW-0479">Metal-binding</keyword>
<evidence type="ECO:0000313" key="9">
    <source>
        <dbReference type="Proteomes" id="UP000246145"/>
    </source>
</evidence>
<evidence type="ECO:0000256" key="3">
    <source>
        <dbReference type="ARBA" id="ARBA00022723"/>
    </source>
</evidence>
<dbReference type="STRING" id="1231391.GCA_000308195_02065"/>
<dbReference type="GO" id="GO:0005506">
    <property type="term" value="F:iron ion binding"/>
    <property type="evidence" value="ECO:0007669"/>
    <property type="project" value="InterPro"/>
</dbReference>
<dbReference type="PROSITE" id="PS51296">
    <property type="entry name" value="RIESKE"/>
    <property type="match status" value="1"/>
</dbReference>
<dbReference type="EMBL" id="QEKO01000002">
    <property type="protein sequence ID" value="PVY62528.1"/>
    <property type="molecule type" value="Genomic_DNA"/>
</dbReference>
<evidence type="ECO:0000256" key="5">
    <source>
        <dbReference type="ARBA" id="ARBA00023004"/>
    </source>
</evidence>
<dbReference type="GO" id="GO:0051213">
    <property type="term" value="F:dioxygenase activity"/>
    <property type="evidence" value="ECO:0007669"/>
    <property type="project" value="UniProtKB-KW"/>
</dbReference>
<dbReference type="PRINTS" id="PR00090">
    <property type="entry name" value="RNGDIOXGNASE"/>
</dbReference>
<dbReference type="SUPFAM" id="SSF50022">
    <property type="entry name" value="ISP domain"/>
    <property type="match status" value="1"/>
</dbReference>
<name>A0A2U1CNE6_9BURK</name>
<keyword evidence="8" id="KW-0223">Dioxygenase</keyword>
<organism evidence="8 9">
    <name type="scientific">Pusillimonas noertemannii</name>
    <dbReference type="NCBI Taxonomy" id="305977"/>
    <lineage>
        <taxon>Bacteria</taxon>
        <taxon>Pseudomonadati</taxon>
        <taxon>Pseudomonadota</taxon>
        <taxon>Betaproteobacteria</taxon>
        <taxon>Burkholderiales</taxon>
        <taxon>Alcaligenaceae</taxon>
        <taxon>Pusillimonas</taxon>
    </lineage>
</organism>
<dbReference type="Pfam" id="PF00848">
    <property type="entry name" value="Ring_hydroxyl_A"/>
    <property type="match status" value="1"/>
</dbReference>
<accession>A0A2U1CNE6</accession>
<dbReference type="Proteomes" id="UP000246145">
    <property type="component" value="Unassembled WGS sequence"/>
</dbReference>
<evidence type="ECO:0000256" key="4">
    <source>
        <dbReference type="ARBA" id="ARBA00023002"/>
    </source>
</evidence>
<evidence type="ECO:0000256" key="6">
    <source>
        <dbReference type="ARBA" id="ARBA00023014"/>
    </source>
</evidence>
<keyword evidence="9" id="KW-1185">Reference proteome</keyword>
<evidence type="ECO:0000313" key="8">
    <source>
        <dbReference type="EMBL" id="PVY62528.1"/>
    </source>
</evidence>
<dbReference type="InterPro" id="IPR001663">
    <property type="entry name" value="Rng_hydr_dOase-A"/>
</dbReference>
<dbReference type="Gene3D" id="2.102.10.10">
    <property type="entry name" value="Rieske [2Fe-2S] iron-sulphur domain"/>
    <property type="match status" value="1"/>
</dbReference>
<dbReference type="PANTHER" id="PTHR43756">
    <property type="entry name" value="CHOLINE MONOOXYGENASE, CHLOROPLASTIC"/>
    <property type="match status" value="1"/>
</dbReference>
<keyword evidence="5" id="KW-0408">Iron</keyword>
<gene>
    <name evidence="8" type="ORF">C7440_2022</name>
</gene>
<dbReference type="OrthoDB" id="9790995at2"/>
<evidence type="ECO:0000256" key="1">
    <source>
        <dbReference type="ARBA" id="ARBA00008751"/>
    </source>
</evidence>
<sequence>MDYRHDRAALDGLVQAGQVHRDAYLSEEIFELERERLFSRSWLYVGHESQVPGHGDYITVDLAGSSVVMVRDTDGSVRVLINRCAHKGARLVSEPQGNAGRVMRCPYHAWTYRLDGSLLAVPLKAGYEGTVFSQSRAAAGLSAPGGVQVYRGFVFARLSTDGPSFEDYFGQALKALDNMADRSPEGELQVASNCIRSVIRCNWKMYLENVNDTVHPISTHESASSTARKVGNEFADTVPTAMEQLLPFGAGYDFYSKMGATTLPHGHSILGSEFSIHTDYSDVPGYREMLEQAHGPARAREILSYSPQNVVLYPTLAVKGSPQILRVLRPVSAGLTRLETWVFQPKGAPAALLERGLTYARLVFSPMSVVAHDDVHLFESQQKVMASAGNPWVNLQRQFDPEECGQETHDFEDGNNELVMRNQYRAWLAMLAEPAAEESLA</sequence>
<dbReference type="PANTHER" id="PTHR43756:SF1">
    <property type="entry name" value="3-PHENYLPROPIONATE_CINNAMIC ACID DIOXYGENASE SUBUNIT ALPHA"/>
    <property type="match status" value="1"/>
</dbReference>
<keyword evidence="4" id="KW-0560">Oxidoreductase</keyword>